<proteinExistence type="predicted"/>
<dbReference type="NCBIfam" id="TIGR00756">
    <property type="entry name" value="PPR"/>
    <property type="match status" value="3"/>
</dbReference>
<sequence>MEKKGFQPDVIAYNIVLDSFCKDRLPTEALMLFSEMRGRGIQTDFITYNSLIHGMCNLGQLKEVARLMVQMVATNITPNIVTYNLLVSACRKEGNVSKAKDTVEIMRRKRVKQNIITYNLRYHQGYYLQRKMEEARKVFEVMIDEDYAPDSCINTIIIKGYCKLKSLNELKLDAQSYIVVIKGLSSEAFDLHRKMEDDGCLPNSCFYSTMIRGFLANNNASMKIHVQYHLNSLQFPSIRPTCDHEQVVFAKN</sequence>
<dbReference type="OrthoDB" id="185373at2759"/>
<dbReference type="Pfam" id="PF13041">
    <property type="entry name" value="PPR_2"/>
    <property type="match status" value="1"/>
</dbReference>
<evidence type="ECO:0000256" key="1">
    <source>
        <dbReference type="ARBA" id="ARBA00022737"/>
    </source>
</evidence>
<dbReference type="PANTHER" id="PTHR47942">
    <property type="entry name" value="TETRATRICOPEPTIDE REPEAT (TPR)-LIKE SUPERFAMILY PROTEIN-RELATED"/>
    <property type="match status" value="1"/>
</dbReference>
<dbReference type="InterPro" id="IPR002885">
    <property type="entry name" value="PPR_rpt"/>
</dbReference>
<keyword evidence="3" id="KW-1185">Reference proteome</keyword>
<evidence type="ECO:0000313" key="3">
    <source>
        <dbReference type="Proteomes" id="UP000515121"/>
    </source>
</evidence>
<feature type="repeat" description="PPR" evidence="2">
    <location>
        <begin position="79"/>
        <end position="113"/>
    </location>
</feature>
<organism evidence="3 4">
    <name type="scientific">Durio zibethinus</name>
    <name type="common">Durian</name>
    <dbReference type="NCBI Taxonomy" id="66656"/>
    <lineage>
        <taxon>Eukaryota</taxon>
        <taxon>Viridiplantae</taxon>
        <taxon>Streptophyta</taxon>
        <taxon>Embryophyta</taxon>
        <taxon>Tracheophyta</taxon>
        <taxon>Spermatophyta</taxon>
        <taxon>Magnoliopsida</taxon>
        <taxon>eudicotyledons</taxon>
        <taxon>Gunneridae</taxon>
        <taxon>Pentapetalae</taxon>
        <taxon>rosids</taxon>
        <taxon>malvids</taxon>
        <taxon>Malvales</taxon>
        <taxon>Malvaceae</taxon>
        <taxon>Helicteroideae</taxon>
        <taxon>Durio</taxon>
    </lineage>
</organism>
<dbReference type="InterPro" id="IPR011990">
    <property type="entry name" value="TPR-like_helical_dom_sf"/>
</dbReference>
<accession>A0A6P5WFB1</accession>
<dbReference type="Pfam" id="PF13812">
    <property type="entry name" value="PPR_3"/>
    <property type="match status" value="1"/>
</dbReference>
<dbReference type="KEGG" id="dzi:111274190"/>
<dbReference type="Gene3D" id="1.25.40.10">
    <property type="entry name" value="Tetratricopeptide repeat domain"/>
    <property type="match status" value="2"/>
</dbReference>
<gene>
    <name evidence="4" type="primary">LOC111274190</name>
</gene>
<dbReference type="PANTHER" id="PTHR47942:SF16">
    <property type="entry name" value="PENTATRICOPEPTIDE REPEAT DOMAIN CONTAINING PROTEIN-RELATED"/>
    <property type="match status" value="1"/>
</dbReference>
<evidence type="ECO:0000256" key="2">
    <source>
        <dbReference type="PROSITE-ProRule" id="PRU00708"/>
    </source>
</evidence>
<dbReference type="Proteomes" id="UP000515121">
    <property type="component" value="Unplaced"/>
</dbReference>
<dbReference type="PROSITE" id="PS51375">
    <property type="entry name" value="PPR"/>
    <property type="match status" value="3"/>
</dbReference>
<dbReference type="Pfam" id="PF01535">
    <property type="entry name" value="PPR"/>
    <property type="match status" value="2"/>
</dbReference>
<keyword evidence="1" id="KW-0677">Repeat</keyword>
<dbReference type="AlphaFoldDB" id="A0A6P5WFB1"/>
<dbReference type="GeneID" id="111274190"/>
<protein>
    <submittedName>
        <fullName evidence="4">Pentatricopeptide repeat-containing protein At1g12700, mitochondrial</fullName>
    </submittedName>
</protein>
<feature type="repeat" description="PPR" evidence="2">
    <location>
        <begin position="44"/>
        <end position="78"/>
    </location>
</feature>
<name>A0A6P5WFB1_DURZI</name>
<evidence type="ECO:0000313" key="4">
    <source>
        <dbReference type="RefSeq" id="XP_022714554.1"/>
    </source>
</evidence>
<dbReference type="InterPro" id="IPR051222">
    <property type="entry name" value="PPR/CCM1_RNA-binding"/>
</dbReference>
<reference evidence="4" key="1">
    <citation type="submission" date="2025-08" db="UniProtKB">
        <authorList>
            <consortium name="RefSeq"/>
        </authorList>
    </citation>
    <scope>IDENTIFICATION</scope>
    <source>
        <tissue evidence="4">Fruit stalk</tissue>
    </source>
</reference>
<feature type="repeat" description="PPR" evidence="2">
    <location>
        <begin position="9"/>
        <end position="43"/>
    </location>
</feature>
<dbReference type="RefSeq" id="XP_022714554.1">
    <property type="nucleotide sequence ID" value="XM_022858819.1"/>
</dbReference>